<feature type="region of interest" description="Disordered" evidence="7">
    <location>
        <begin position="667"/>
        <end position="720"/>
    </location>
</feature>
<feature type="compositionally biased region" description="Basic and acidic residues" evidence="7">
    <location>
        <begin position="847"/>
        <end position="857"/>
    </location>
</feature>
<feature type="compositionally biased region" description="Polar residues" evidence="7">
    <location>
        <begin position="485"/>
        <end position="505"/>
    </location>
</feature>
<evidence type="ECO:0000313" key="11">
    <source>
        <dbReference type="Proteomes" id="UP000009046"/>
    </source>
</evidence>
<dbReference type="STRING" id="121224.E0VVB9"/>
<dbReference type="AlphaFoldDB" id="E0VVB9"/>
<dbReference type="eggNOG" id="KOG4565">
    <property type="taxonomic scope" value="Eukaryota"/>
</dbReference>
<dbReference type="Pfam" id="PF05225">
    <property type="entry name" value="HTH_psq"/>
    <property type="match status" value="2"/>
</dbReference>
<dbReference type="GO" id="GO:0003677">
    <property type="term" value="F:DNA binding"/>
    <property type="evidence" value="ECO:0007669"/>
    <property type="project" value="UniProtKB-UniRule"/>
</dbReference>
<dbReference type="HOGENOM" id="CLU_265851_0_0_1"/>
<dbReference type="FunCoup" id="E0VVB9">
    <property type="interactions" value="37"/>
</dbReference>
<feature type="DNA-binding region" description="H-T-H motif" evidence="6">
    <location>
        <begin position="240"/>
        <end position="260"/>
    </location>
</feature>
<proteinExistence type="predicted"/>
<feature type="domain" description="HTH psq-type" evidence="8">
    <location>
        <begin position="212"/>
        <end position="264"/>
    </location>
</feature>
<feature type="region of interest" description="Disordered" evidence="7">
    <location>
        <begin position="485"/>
        <end position="533"/>
    </location>
</feature>
<feature type="region of interest" description="Disordered" evidence="7">
    <location>
        <begin position="166"/>
        <end position="218"/>
    </location>
</feature>
<organism>
    <name type="scientific">Pediculus humanus subsp. corporis</name>
    <name type="common">Body louse</name>
    <dbReference type="NCBI Taxonomy" id="121224"/>
    <lineage>
        <taxon>Eukaryota</taxon>
        <taxon>Metazoa</taxon>
        <taxon>Ecdysozoa</taxon>
        <taxon>Arthropoda</taxon>
        <taxon>Hexapoda</taxon>
        <taxon>Insecta</taxon>
        <taxon>Pterygota</taxon>
        <taxon>Neoptera</taxon>
        <taxon>Paraneoptera</taxon>
        <taxon>Psocodea</taxon>
        <taxon>Troctomorpha</taxon>
        <taxon>Phthiraptera</taxon>
        <taxon>Anoplura</taxon>
        <taxon>Pediculidae</taxon>
        <taxon>Pediculus</taxon>
    </lineage>
</organism>
<dbReference type="GO" id="GO:0006357">
    <property type="term" value="P:regulation of transcription by RNA polymerase II"/>
    <property type="evidence" value="ECO:0007669"/>
    <property type="project" value="TreeGrafter"/>
</dbReference>
<feature type="compositionally biased region" description="Polar residues" evidence="7">
    <location>
        <begin position="801"/>
        <end position="810"/>
    </location>
</feature>
<keyword evidence="3 6" id="KW-0238">DNA-binding</keyword>
<feature type="region of interest" description="Disordered" evidence="7">
    <location>
        <begin position="785"/>
        <end position="812"/>
    </location>
</feature>
<dbReference type="InParanoid" id="E0VVB9"/>
<feature type="compositionally biased region" description="Low complexity" evidence="7">
    <location>
        <begin position="894"/>
        <end position="907"/>
    </location>
</feature>
<feature type="compositionally biased region" description="Basic and acidic residues" evidence="7">
    <location>
        <begin position="967"/>
        <end position="998"/>
    </location>
</feature>
<feature type="compositionally biased region" description="Low complexity" evidence="7">
    <location>
        <begin position="687"/>
        <end position="698"/>
    </location>
</feature>
<name>E0VVB9_PEDHC</name>
<evidence type="ECO:0000256" key="7">
    <source>
        <dbReference type="SAM" id="MobiDB-lite"/>
    </source>
</evidence>
<keyword evidence="11" id="KW-1185">Reference proteome</keyword>
<evidence type="ECO:0000256" key="5">
    <source>
        <dbReference type="ARBA" id="ARBA00023242"/>
    </source>
</evidence>
<keyword evidence="2" id="KW-0805">Transcription regulation</keyword>
<dbReference type="EnsemblMetazoa" id="PHUM461050-RA">
    <property type="protein sequence ID" value="PHUM461050-PA"/>
    <property type="gene ID" value="PHUM461050"/>
</dbReference>
<dbReference type="CTD" id="8238430"/>
<evidence type="ECO:0000256" key="1">
    <source>
        <dbReference type="ARBA" id="ARBA00004123"/>
    </source>
</evidence>
<dbReference type="FunFam" id="1.10.10.60:FF:000019">
    <property type="entry name" value="Ligand-dependent corepressor isoform 1"/>
    <property type="match status" value="1"/>
</dbReference>
<evidence type="ECO:0000313" key="9">
    <source>
        <dbReference type="EMBL" id="EEB17325.1"/>
    </source>
</evidence>
<dbReference type="EMBL" id="AAZO01005603">
    <property type="status" value="NOT_ANNOTATED_CDS"/>
    <property type="molecule type" value="Genomic_DNA"/>
</dbReference>
<evidence type="ECO:0000313" key="10">
    <source>
        <dbReference type="EnsemblMetazoa" id="PHUM461050-PA"/>
    </source>
</evidence>
<protein>
    <recommendedName>
        <fullName evidence="8">HTH psq-type domain-containing protein</fullName>
    </recommendedName>
</protein>
<feature type="compositionally biased region" description="Gly residues" evidence="7">
    <location>
        <begin position="785"/>
        <end position="799"/>
    </location>
</feature>
<feature type="region of interest" description="Disordered" evidence="7">
    <location>
        <begin position="601"/>
        <end position="624"/>
    </location>
</feature>
<dbReference type="GeneID" id="8238430"/>
<feature type="domain" description="HTH psq-type" evidence="8">
    <location>
        <begin position="618"/>
        <end position="670"/>
    </location>
</feature>
<gene>
    <name evidence="10" type="primary">8238430</name>
    <name evidence="9" type="ORF">Phum_PHUM461050</name>
</gene>
<feature type="compositionally biased region" description="Low complexity" evidence="7">
    <location>
        <begin position="507"/>
        <end position="520"/>
    </location>
</feature>
<accession>E0VVB9</accession>
<dbReference type="GO" id="GO:0005634">
    <property type="term" value="C:nucleus"/>
    <property type="evidence" value="ECO:0007669"/>
    <property type="project" value="UniProtKB-SubCell"/>
</dbReference>
<comment type="subcellular location">
    <subcellularLocation>
        <location evidence="1 6">Nucleus</location>
    </subcellularLocation>
</comment>
<dbReference type="OrthoDB" id="10028342at2759"/>
<keyword evidence="5 6" id="KW-0539">Nucleus</keyword>
<evidence type="ECO:0000256" key="3">
    <source>
        <dbReference type="ARBA" id="ARBA00023125"/>
    </source>
</evidence>
<dbReference type="SUPFAM" id="SSF46689">
    <property type="entry name" value="Homeodomain-like"/>
    <property type="match status" value="2"/>
</dbReference>
<feature type="region of interest" description="Disordered" evidence="7">
    <location>
        <begin position="296"/>
        <end position="316"/>
    </location>
</feature>
<dbReference type="InterPro" id="IPR009057">
    <property type="entry name" value="Homeodomain-like_sf"/>
</dbReference>
<feature type="compositionally biased region" description="Acidic residues" evidence="7">
    <location>
        <begin position="1001"/>
        <end position="1023"/>
    </location>
</feature>
<reference evidence="9" key="2">
    <citation type="submission" date="2007-04" db="EMBL/GenBank/DDBJ databases">
        <title>The genome of the human body louse.</title>
        <authorList>
            <consortium name="The Human Body Louse Genome Consortium"/>
            <person name="Kirkness E."/>
            <person name="Walenz B."/>
            <person name="Hass B."/>
            <person name="Bruggner R."/>
            <person name="Strausberg R."/>
        </authorList>
    </citation>
    <scope>NUCLEOTIDE SEQUENCE</scope>
    <source>
        <strain evidence="9">USDA</strain>
    </source>
</reference>
<reference evidence="9" key="1">
    <citation type="submission" date="2007-04" db="EMBL/GenBank/DDBJ databases">
        <title>Annotation of Pediculus humanus corporis strain USDA.</title>
        <authorList>
            <person name="Kirkness E."/>
            <person name="Hannick L."/>
            <person name="Hass B."/>
            <person name="Bruggner R."/>
            <person name="Lawson D."/>
            <person name="Bidwell S."/>
            <person name="Joardar V."/>
            <person name="Caler E."/>
            <person name="Walenz B."/>
            <person name="Inman J."/>
            <person name="Schobel S."/>
            <person name="Galinsky K."/>
            <person name="Amedeo P."/>
            <person name="Strausberg R."/>
        </authorList>
    </citation>
    <scope>NUCLEOTIDE SEQUENCE</scope>
    <source>
        <strain evidence="9">USDA</strain>
    </source>
</reference>
<dbReference type="VEuPathDB" id="VectorBase:PHUM461050"/>
<evidence type="ECO:0000256" key="4">
    <source>
        <dbReference type="ARBA" id="ARBA00023163"/>
    </source>
</evidence>
<keyword evidence="4" id="KW-0804">Transcription</keyword>
<feature type="DNA-binding region" description="H-T-H motif" evidence="6">
    <location>
        <begin position="646"/>
        <end position="666"/>
    </location>
</feature>
<dbReference type="PANTHER" id="PTHR21545:SF13">
    <property type="entry name" value="ECDYSONE-INDUCED PROTEIN 93F, ISOFORM C"/>
    <property type="match status" value="1"/>
</dbReference>
<dbReference type="InterPro" id="IPR007889">
    <property type="entry name" value="HTH_Psq"/>
</dbReference>
<evidence type="ECO:0000256" key="2">
    <source>
        <dbReference type="ARBA" id="ARBA00023015"/>
    </source>
</evidence>
<feature type="region of interest" description="Disordered" evidence="7">
    <location>
        <begin position="947"/>
        <end position="1037"/>
    </location>
</feature>
<dbReference type="Proteomes" id="UP000009046">
    <property type="component" value="Unassembled WGS sequence"/>
</dbReference>
<dbReference type="EMBL" id="DS235806">
    <property type="protein sequence ID" value="EEB17325.1"/>
    <property type="molecule type" value="Genomic_DNA"/>
</dbReference>
<feature type="compositionally biased region" description="Basic and acidic residues" evidence="7">
    <location>
        <begin position="947"/>
        <end position="959"/>
    </location>
</feature>
<dbReference type="RefSeq" id="XP_002430063.1">
    <property type="nucleotide sequence ID" value="XM_002430018.1"/>
</dbReference>
<feature type="compositionally biased region" description="Polar residues" evidence="7">
    <location>
        <begin position="601"/>
        <end position="614"/>
    </location>
</feature>
<dbReference type="OMA" id="EETNGIC"/>
<feature type="compositionally biased region" description="Polar residues" evidence="7">
    <location>
        <begin position="177"/>
        <end position="191"/>
    </location>
</feature>
<evidence type="ECO:0000259" key="8">
    <source>
        <dbReference type="PROSITE" id="PS50960"/>
    </source>
</evidence>
<sequence>MGRRKWRLYQEKVLKSWCSSIEKEIEIKDWDPRDDKCSFCDLEPLGKFTDEEPSSPLRLECFNSSAHNNNNNNNNNHIDLLEVDDSDSNSISSTEDSVTTMNALDSVTSMAAIAALTSPGGAPNPLLYPPGVFPRWYLPQPPRPLLEGMTGKTEPPMVTNLPAASAAGSEMPLDLSAKSSKPPQSADSLENNIKIPNLMDNNKPVMKGRPRMSPMSGRRTYTEDELQAALRDIQSGKLGTRRAAVIYGIPRSTLRNKVYKLALERERDAHLLLTPISRPSPPDRVVSSPMLPINVEREDSSAEEERESEPPLKPPQLSMEDLMRLSALDGGSQIEGLTALLHSISRLHAEGMNFGDASGNAFVASYLSQLLKLKENLSPEVEKDNKVIKKDDTNKEKNGGGGGVGGVGVAVVEDLTKDSDDVIIQETVVDKGKYSPHVLPQLMKRIMAEERLLIEEQLKRKMESENGVEDDQSNVILRIPSFKPNASCSKSSSDVDQRFSTSPAGASQENSQHSIISQSINGDSDSPPIGKTVGMSSLRDAIAKSISQKFQQDGVSPHGLGSPVLGPEAIDALAKRGNFSHLGLPSSHSVIKNHFDRNQQRLQHASSVQTNAQGKGTRPKRGKYRNYDRDSLVEAVRAVQRGEMSVHRAGSYYGVPHSTLEYKVKERHLMRPRKREPKGEDKNKLITSGSGSSATGVGIDKPKPIVLAPKPSNAKPSYPNSTALPNGLKIPPSIFETGVSPLAAAYAGSPFPFWPPTPFHPLPIDITRGAFPTTPEQLFNPQVMRGGGGGGGGNAGGGVDASSNPSTLPPSTRRIAESLYDGTGSSGSFLDGIIRSSLEMGLASSQKSEKDLEKSGKNTENMSNKALLDQLCRNSRLTPVLRQSGESNSEDETSTTTTTTTIGATGITGTRHTVFDLSRSSDDDYDDRRSRKNFLRRSDYMTKRFDMLPRRIHSEKSATDPEISMRNNDEKHGEGRSFQESRSYRSSMSDDRSKHSSDVEMNGDQDDLSPEELHEDEDEDMDDISNHASDEEDIKDS</sequence>
<evidence type="ECO:0000256" key="6">
    <source>
        <dbReference type="PROSITE-ProRule" id="PRU00320"/>
    </source>
</evidence>
<dbReference type="PROSITE" id="PS50960">
    <property type="entry name" value="HTH_PSQ"/>
    <property type="match status" value="2"/>
</dbReference>
<dbReference type="Gene3D" id="1.10.10.60">
    <property type="entry name" value="Homeodomain-like"/>
    <property type="match status" value="2"/>
</dbReference>
<dbReference type="KEGG" id="phu:Phum_PHUM461050"/>
<feature type="region of interest" description="Disordered" evidence="7">
    <location>
        <begin position="841"/>
        <end position="907"/>
    </location>
</feature>
<dbReference type="PANTHER" id="PTHR21545">
    <property type="entry name" value="TRANSCRIPTION FACTOR MLR1/2"/>
    <property type="match status" value="1"/>
</dbReference>
<reference evidence="10" key="3">
    <citation type="submission" date="2020-05" db="UniProtKB">
        <authorList>
            <consortium name="EnsemblMetazoa"/>
        </authorList>
    </citation>
    <scope>IDENTIFICATION</scope>
    <source>
        <strain evidence="10">USDA</strain>
    </source>
</reference>